<keyword evidence="4" id="KW-0808">Transferase</keyword>
<evidence type="ECO:0000256" key="8">
    <source>
        <dbReference type="ARBA" id="ARBA00022840"/>
    </source>
</evidence>
<evidence type="ECO:0000256" key="7">
    <source>
        <dbReference type="ARBA" id="ARBA00022777"/>
    </source>
</evidence>
<evidence type="ECO:0000259" key="16">
    <source>
        <dbReference type="Pfam" id="PF01030"/>
    </source>
</evidence>
<reference evidence="19" key="1">
    <citation type="submission" date="2017-02" db="UniProtKB">
        <authorList>
            <consortium name="WormBaseParasite"/>
        </authorList>
    </citation>
    <scope>IDENTIFICATION</scope>
</reference>
<organism evidence="19">
    <name type="scientific">Haemonchus placei</name>
    <name type="common">Barber's pole worm</name>
    <dbReference type="NCBI Taxonomy" id="6290"/>
    <lineage>
        <taxon>Eukaryota</taxon>
        <taxon>Metazoa</taxon>
        <taxon>Ecdysozoa</taxon>
        <taxon>Nematoda</taxon>
        <taxon>Chromadorea</taxon>
        <taxon>Rhabditida</taxon>
        <taxon>Rhabditina</taxon>
        <taxon>Rhabditomorpha</taxon>
        <taxon>Strongyloidea</taxon>
        <taxon>Trichostrongylidae</taxon>
        <taxon>Haemonchus</taxon>
    </lineage>
</organism>
<dbReference type="GO" id="GO:0004714">
    <property type="term" value="F:transmembrane receptor protein tyrosine kinase activity"/>
    <property type="evidence" value="ECO:0007669"/>
    <property type="project" value="UniProtKB-EC"/>
</dbReference>
<dbReference type="InterPro" id="IPR000494">
    <property type="entry name" value="Rcpt_L-dom"/>
</dbReference>
<dbReference type="Pfam" id="PF00757">
    <property type="entry name" value="Furin-like"/>
    <property type="match status" value="1"/>
</dbReference>
<dbReference type="WBParaSite" id="HPLM_0000462601-mRNA-1">
    <property type="protein sequence ID" value="HPLM_0000462601-mRNA-1"/>
    <property type="gene ID" value="HPLM_0000462601"/>
</dbReference>
<dbReference type="EMBL" id="UZAF01016230">
    <property type="protein sequence ID" value="VDO23634.1"/>
    <property type="molecule type" value="Genomic_DNA"/>
</dbReference>
<feature type="domain" description="Furin-like cysteine-rich" evidence="15">
    <location>
        <begin position="146"/>
        <end position="258"/>
    </location>
</feature>
<proteinExistence type="predicted"/>
<protein>
    <recommendedName>
        <fullName evidence="2">receptor protein-tyrosine kinase</fullName>
        <ecNumber evidence="2">2.7.10.1</ecNumber>
    </recommendedName>
</protein>
<evidence type="ECO:0000256" key="2">
    <source>
        <dbReference type="ARBA" id="ARBA00011902"/>
    </source>
</evidence>
<evidence type="ECO:0000256" key="12">
    <source>
        <dbReference type="ARBA" id="ARBA00023170"/>
    </source>
</evidence>
<evidence type="ECO:0000313" key="18">
    <source>
        <dbReference type="Proteomes" id="UP000268014"/>
    </source>
</evidence>
<keyword evidence="6" id="KW-0547">Nucleotide-binding</keyword>
<evidence type="ECO:0000256" key="9">
    <source>
        <dbReference type="ARBA" id="ARBA00022989"/>
    </source>
</evidence>
<evidence type="ECO:0000256" key="4">
    <source>
        <dbReference type="ARBA" id="ARBA00022679"/>
    </source>
</evidence>
<dbReference type="OMA" id="ANYTHES"/>
<keyword evidence="18" id="KW-1185">Reference proteome</keyword>
<evidence type="ECO:0000256" key="3">
    <source>
        <dbReference type="ARBA" id="ARBA00022553"/>
    </source>
</evidence>
<dbReference type="Gene3D" id="3.80.20.20">
    <property type="entry name" value="Receptor L-domain"/>
    <property type="match status" value="1"/>
</dbReference>
<keyword evidence="5" id="KW-0812">Transmembrane</keyword>
<evidence type="ECO:0000256" key="11">
    <source>
        <dbReference type="ARBA" id="ARBA00023137"/>
    </source>
</evidence>
<evidence type="ECO:0000256" key="1">
    <source>
        <dbReference type="ARBA" id="ARBA00004479"/>
    </source>
</evidence>
<dbReference type="InterPro" id="IPR009030">
    <property type="entry name" value="Growth_fac_rcpt_cys_sf"/>
</dbReference>
<keyword evidence="3" id="KW-0597">Phosphoprotein</keyword>
<evidence type="ECO:0000256" key="14">
    <source>
        <dbReference type="ARBA" id="ARBA00051243"/>
    </source>
</evidence>
<keyword evidence="8" id="KW-0067">ATP-binding</keyword>
<keyword evidence="11" id="KW-0829">Tyrosine-protein kinase</keyword>
<dbReference type="InterPro" id="IPR036941">
    <property type="entry name" value="Rcpt_L-dom_sf"/>
</dbReference>
<evidence type="ECO:0000256" key="5">
    <source>
        <dbReference type="ARBA" id="ARBA00022692"/>
    </source>
</evidence>
<dbReference type="Proteomes" id="UP000268014">
    <property type="component" value="Unassembled WGS sequence"/>
</dbReference>
<reference evidence="17 18" key="2">
    <citation type="submission" date="2018-11" db="EMBL/GenBank/DDBJ databases">
        <authorList>
            <consortium name="Pathogen Informatics"/>
        </authorList>
    </citation>
    <scope>NUCLEOTIDE SEQUENCE [LARGE SCALE GENOMIC DNA]</scope>
    <source>
        <strain evidence="17 18">MHpl1</strain>
    </source>
</reference>
<dbReference type="Pfam" id="PF01030">
    <property type="entry name" value="Recep_L_domain"/>
    <property type="match status" value="1"/>
</dbReference>
<dbReference type="AlphaFoldDB" id="A0A0N4W438"/>
<dbReference type="Gene3D" id="2.10.220.10">
    <property type="entry name" value="Hormone Receptor, Insulin-like Growth Factor Receptor 1, Chain A, domain 2"/>
    <property type="match status" value="1"/>
</dbReference>
<keyword evidence="9" id="KW-1133">Transmembrane helix</keyword>
<feature type="domain" description="Receptor L-domain" evidence="16">
    <location>
        <begin position="4"/>
        <end position="121"/>
    </location>
</feature>
<dbReference type="STRING" id="6290.A0A0N4W438"/>
<evidence type="ECO:0000256" key="13">
    <source>
        <dbReference type="ARBA" id="ARBA00023180"/>
    </source>
</evidence>
<dbReference type="InterPro" id="IPR006212">
    <property type="entry name" value="Furin_repeat"/>
</dbReference>
<keyword evidence="13" id="KW-0325">Glycoprotein</keyword>
<dbReference type="EC" id="2.7.10.1" evidence="2"/>
<dbReference type="GO" id="GO:0016020">
    <property type="term" value="C:membrane"/>
    <property type="evidence" value="ECO:0007669"/>
    <property type="project" value="UniProtKB-SubCell"/>
</dbReference>
<gene>
    <name evidence="17" type="ORF">HPLM_LOCUS4618</name>
</gene>
<comment type="subcellular location">
    <subcellularLocation>
        <location evidence="1">Membrane</location>
        <topology evidence="1">Single-pass type I membrane protein</topology>
    </subcellularLocation>
</comment>
<evidence type="ECO:0000259" key="15">
    <source>
        <dbReference type="Pfam" id="PF00757"/>
    </source>
</evidence>
<keyword evidence="10" id="KW-0472">Membrane</keyword>
<accession>A0A0N4W438</accession>
<dbReference type="InterPro" id="IPR006211">
    <property type="entry name" value="Furin-like_Cys-rich_dom"/>
</dbReference>
<keyword evidence="7" id="KW-0418">Kinase</keyword>
<dbReference type="CDD" id="cd00064">
    <property type="entry name" value="FU"/>
    <property type="match status" value="1"/>
</dbReference>
<evidence type="ECO:0000256" key="10">
    <source>
        <dbReference type="ARBA" id="ARBA00023136"/>
    </source>
</evidence>
<dbReference type="SUPFAM" id="SSF57184">
    <property type="entry name" value="Growth factor receptor domain"/>
    <property type="match status" value="1"/>
</dbReference>
<evidence type="ECO:0000313" key="19">
    <source>
        <dbReference type="WBParaSite" id="HPLM_0000462601-mRNA-1"/>
    </source>
</evidence>
<keyword evidence="12" id="KW-0675">Receptor</keyword>
<name>A0A0N4W438_HAEPC</name>
<dbReference type="SMART" id="SM00261">
    <property type="entry name" value="FU"/>
    <property type="match status" value="1"/>
</dbReference>
<evidence type="ECO:0000256" key="6">
    <source>
        <dbReference type="ARBA" id="ARBA00022741"/>
    </source>
</evidence>
<comment type="catalytic activity">
    <reaction evidence="14">
        <text>L-tyrosyl-[protein] + ATP = O-phospho-L-tyrosyl-[protein] + ADP + H(+)</text>
        <dbReference type="Rhea" id="RHEA:10596"/>
        <dbReference type="Rhea" id="RHEA-COMP:10136"/>
        <dbReference type="Rhea" id="RHEA-COMP:20101"/>
        <dbReference type="ChEBI" id="CHEBI:15378"/>
        <dbReference type="ChEBI" id="CHEBI:30616"/>
        <dbReference type="ChEBI" id="CHEBI:46858"/>
        <dbReference type="ChEBI" id="CHEBI:61978"/>
        <dbReference type="ChEBI" id="CHEBI:456216"/>
        <dbReference type="EC" id="2.7.10.1"/>
    </reaction>
</comment>
<evidence type="ECO:0000313" key="17">
    <source>
        <dbReference type="EMBL" id="VDO23634.1"/>
    </source>
</evidence>
<dbReference type="OrthoDB" id="6219513at2759"/>
<dbReference type="SUPFAM" id="SSF52058">
    <property type="entry name" value="L domain-like"/>
    <property type="match status" value="1"/>
</dbReference>
<sequence length="281" mass="32193">MYENCTRVYGNVEITHLTKTTLTNWTDADFSKKLKIFEHIQEIKGYLLIYNVDIRSIDFPNLKIIWGDDLLDDNSALTLSSNLELKELRMPKLRAIHKGNVRIENSTFLCYLQSKVNWNELLEDDAENRLITSDSAFRQCNPILIKCTNCEHCWSGKAKYCQEVYRSVCGDRCSSRQCFLPPNSTEYECCHEACTGGCMGRGADQCVACRELSLDGVCVHQCPPRMVHDNKKGMLVPNPNGRFIYDRYCVEECPSEFYDTFASFVHILTSEGISMFMFATA</sequence>
<dbReference type="GO" id="GO:0005524">
    <property type="term" value="F:ATP binding"/>
    <property type="evidence" value="ECO:0007669"/>
    <property type="project" value="UniProtKB-KW"/>
</dbReference>